<proteinExistence type="predicted"/>
<dbReference type="EMBL" id="MNCJ02000316">
    <property type="protein sequence ID" value="KAF5823176.1"/>
    <property type="molecule type" value="Genomic_DNA"/>
</dbReference>
<feature type="compositionally biased region" description="Polar residues" evidence="1">
    <location>
        <begin position="135"/>
        <end position="154"/>
    </location>
</feature>
<gene>
    <name evidence="2" type="ORF">HanXRQr2_Chr01g0035471</name>
</gene>
<dbReference type="Gramene" id="mRNA:HanXRQr2_Chr01g0035471">
    <property type="protein sequence ID" value="CDS:HanXRQr2_Chr01g0035471.1"/>
    <property type="gene ID" value="HanXRQr2_Chr01g0035471"/>
</dbReference>
<accession>A0A9K3P3Z0</accession>
<dbReference type="Proteomes" id="UP000215914">
    <property type="component" value="Unassembled WGS sequence"/>
</dbReference>
<comment type="caution">
    <text evidence="2">The sequence shown here is derived from an EMBL/GenBank/DDBJ whole genome shotgun (WGS) entry which is preliminary data.</text>
</comment>
<organism evidence="2 3">
    <name type="scientific">Helianthus annuus</name>
    <name type="common">Common sunflower</name>
    <dbReference type="NCBI Taxonomy" id="4232"/>
    <lineage>
        <taxon>Eukaryota</taxon>
        <taxon>Viridiplantae</taxon>
        <taxon>Streptophyta</taxon>
        <taxon>Embryophyta</taxon>
        <taxon>Tracheophyta</taxon>
        <taxon>Spermatophyta</taxon>
        <taxon>Magnoliopsida</taxon>
        <taxon>eudicotyledons</taxon>
        <taxon>Gunneridae</taxon>
        <taxon>Pentapetalae</taxon>
        <taxon>asterids</taxon>
        <taxon>campanulids</taxon>
        <taxon>Asterales</taxon>
        <taxon>Asteraceae</taxon>
        <taxon>Asteroideae</taxon>
        <taxon>Heliantheae alliance</taxon>
        <taxon>Heliantheae</taxon>
        <taxon>Helianthus</taxon>
    </lineage>
</organism>
<reference evidence="2" key="2">
    <citation type="submission" date="2020-06" db="EMBL/GenBank/DDBJ databases">
        <title>Helianthus annuus Genome sequencing and assembly Release 2.</title>
        <authorList>
            <person name="Gouzy J."/>
            <person name="Langlade N."/>
            <person name="Munos S."/>
        </authorList>
    </citation>
    <scope>NUCLEOTIDE SEQUENCE</scope>
    <source>
        <tissue evidence="2">Leaves</tissue>
    </source>
</reference>
<feature type="region of interest" description="Disordered" evidence="1">
    <location>
        <begin position="60"/>
        <end position="161"/>
    </location>
</feature>
<reference evidence="2" key="1">
    <citation type="journal article" date="2017" name="Nature">
        <title>The sunflower genome provides insights into oil metabolism, flowering and Asterid evolution.</title>
        <authorList>
            <person name="Badouin H."/>
            <person name="Gouzy J."/>
            <person name="Grassa C.J."/>
            <person name="Murat F."/>
            <person name="Staton S.E."/>
            <person name="Cottret L."/>
            <person name="Lelandais-Briere C."/>
            <person name="Owens G.L."/>
            <person name="Carrere S."/>
            <person name="Mayjonade B."/>
            <person name="Legrand L."/>
            <person name="Gill N."/>
            <person name="Kane N.C."/>
            <person name="Bowers J.E."/>
            <person name="Hubner S."/>
            <person name="Bellec A."/>
            <person name="Berard A."/>
            <person name="Berges H."/>
            <person name="Blanchet N."/>
            <person name="Boniface M.C."/>
            <person name="Brunel D."/>
            <person name="Catrice O."/>
            <person name="Chaidir N."/>
            <person name="Claudel C."/>
            <person name="Donnadieu C."/>
            <person name="Faraut T."/>
            <person name="Fievet G."/>
            <person name="Helmstetter N."/>
            <person name="King M."/>
            <person name="Knapp S.J."/>
            <person name="Lai Z."/>
            <person name="Le Paslier M.C."/>
            <person name="Lippi Y."/>
            <person name="Lorenzon L."/>
            <person name="Mandel J.R."/>
            <person name="Marage G."/>
            <person name="Marchand G."/>
            <person name="Marquand E."/>
            <person name="Bret-Mestries E."/>
            <person name="Morien E."/>
            <person name="Nambeesan S."/>
            <person name="Nguyen T."/>
            <person name="Pegot-Espagnet P."/>
            <person name="Pouilly N."/>
            <person name="Raftis F."/>
            <person name="Sallet E."/>
            <person name="Schiex T."/>
            <person name="Thomas J."/>
            <person name="Vandecasteele C."/>
            <person name="Vares D."/>
            <person name="Vear F."/>
            <person name="Vautrin S."/>
            <person name="Crespi M."/>
            <person name="Mangin B."/>
            <person name="Burke J.M."/>
            <person name="Salse J."/>
            <person name="Munos S."/>
            <person name="Vincourt P."/>
            <person name="Rieseberg L.H."/>
            <person name="Langlade N.B."/>
        </authorList>
    </citation>
    <scope>NUCLEOTIDE SEQUENCE</scope>
    <source>
        <tissue evidence="2">Leaves</tissue>
    </source>
</reference>
<dbReference type="AlphaFoldDB" id="A0A9K3P3Z0"/>
<feature type="compositionally biased region" description="Basic and acidic residues" evidence="1">
    <location>
        <begin position="85"/>
        <end position="99"/>
    </location>
</feature>
<evidence type="ECO:0000313" key="3">
    <source>
        <dbReference type="Proteomes" id="UP000215914"/>
    </source>
</evidence>
<feature type="compositionally biased region" description="Basic residues" evidence="1">
    <location>
        <begin position="72"/>
        <end position="84"/>
    </location>
</feature>
<protein>
    <submittedName>
        <fullName evidence="2">Uncharacterized protein</fullName>
    </submittedName>
</protein>
<sequence length="224" mass="25053">MHSCGYQFCPPLVKVRELASLTVSEPADMQASASVFGETEHDIAEESSIEDVNLNRAENTKMGLSTDGQPARKQKLVFIRKRKRQTVDDIKNDSTPGKDEDTEEDAACSDKKRTRIVIDLNNPQVGPRSDDDNKSSFANSNKTDSLTPLANGQRQSRRNRSLTKKALEALEIEFMNPKKKRIELEDGTRRHVHAKMGRVSSCGVRYLVDGVFDGFSHMVTESPK</sequence>
<keyword evidence="3" id="KW-1185">Reference proteome</keyword>
<evidence type="ECO:0000256" key="1">
    <source>
        <dbReference type="SAM" id="MobiDB-lite"/>
    </source>
</evidence>
<name>A0A9K3P3Z0_HELAN</name>
<evidence type="ECO:0000313" key="2">
    <source>
        <dbReference type="EMBL" id="KAF5823176.1"/>
    </source>
</evidence>